<feature type="transmembrane region" description="Helical" evidence="2">
    <location>
        <begin position="41"/>
        <end position="61"/>
    </location>
</feature>
<evidence type="ECO:0000256" key="2">
    <source>
        <dbReference type="SAM" id="Phobius"/>
    </source>
</evidence>
<dbReference type="Proteomes" id="UP000280066">
    <property type="component" value="Unassembled WGS sequence"/>
</dbReference>
<evidence type="ECO:0000256" key="1">
    <source>
        <dbReference type="SAM" id="MobiDB-lite"/>
    </source>
</evidence>
<sequence length="268" mass="28740">MKRLRHNVLRERITTAIGVVIFLATLTSVFVVQGITWGDAWVPMVVSLVLMLMPDRALGIVRRTAERKGQDVANLVPALLLGGLLGLSACASPGTARQVQELLPRPTTVVQPDSGPHRPPAALTASQQRRYLRTAAAVNRRERRFNARQLRREQRRYDRAVPRKIKARGSVSINTAPNGTVTNAAPTVLKVRGSGTVANGPSSAATNNAGLGQAARGGVNTAANGTATGPTEPPTPWYRHLLYGVGALLLVAGILYGLYRWISASMSF</sequence>
<gene>
    <name evidence="3" type="ORF">EI290_20600</name>
</gene>
<dbReference type="EMBL" id="RWIS01000018">
    <property type="protein sequence ID" value="RSK24183.1"/>
    <property type="molecule type" value="Genomic_DNA"/>
</dbReference>
<feature type="compositionally biased region" description="Polar residues" evidence="1">
    <location>
        <begin position="200"/>
        <end position="210"/>
    </location>
</feature>
<feature type="transmembrane region" description="Helical" evidence="2">
    <location>
        <begin position="12"/>
        <end position="35"/>
    </location>
</feature>
<evidence type="ECO:0000313" key="3">
    <source>
        <dbReference type="EMBL" id="RSK24183.1"/>
    </source>
</evidence>
<reference evidence="3 4" key="1">
    <citation type="submission" date="2018-12" db="EMBL/GenBank/DDBJ databases">
        <authorList>
            <person name="Feng G."/>
            <person name="Zhu H."/>
        </authorList>
    </citation>
    <scope>NUCLEOTIDE SEQUENCE [LARGE SCALE GENOMIC DNA]</scope>
    <source>
        <strain evidence="3 4">9PBR-2</strain>
    </source>
</reference>
<evidence type="ECO:0000313" key="4">
    <source>
        <dbReference type="Proteomes" id="UP000280066"/>
    </source>
</evidence>
<keyword evidence="2" id="KW-0472">Membrane</keyword>
<accession>A0A3R9LV25</accession>
<name>A0A3R9LV25_9BACT</name>
<keyword evidence="2" id="KW-1133">Transmembrane helix</keyword>
<keyword evidence="4" id="KW-1185">Reference proteome</keyword>
<feature type="region of interest" description="Disordered" evidence="1">
    <location>
        <begin position="200"/>
        <end position="232"/>
    </location>
</feature>
<feature type="compositionally biased region" description="Low complexity" evidence="1">
    <location>
        <begin position="214"/>
        <end position="230"/>
    </location>
</feature>
<proteinExistence type="predicted"/>
<dbReference type="AlphaFoldDB" id="A0A3R9LV25"/>
<keyword evidence="2" id="KW-0812">Transmembrane</keyword>
<feature type="transmembrane region" description="Helical" evidence="2">
    <location>
        <begin position="240"/>
        <end position="259"/>
    </location>
</feature>
<dbReference type="RefSeq" id="WP_125433539.1">
    <property type="nucleotide sequence ID" value="NZ_RWIS01000018.1"/>
</dbReference>
<organism evidence="3 4">
    <name type="scientific">Hymenobacter metallilatus</name>
    <dbReference type="NCBI Taxonomy" id="2493666"/>
    <lineage>
        <taxon>Bacteria</taxon>
        <taxon>Pseudomonadati</taxon>
        <taxon>Bacteroidota</taxon>
        <taxon>Cytophagia</taxon>
        <taxon>Cytophagales</taxon>
        <taxon>Hymenobacteraceae</taxon>
        <taxon>Hymenobacter</taxon>
    </lineage>
</organism>
<protein>
    <submittedName>
        <fullName evidence="3">Uncharacterized protein</fullName>
    </submittedName>
</protein>
<comment type="caution">
    <text evidence="3">The sequence shown here is derived from an EMBL/GenBank/DDBJ whole genome shotgun (WGS) entry which is preliminary data.</text>
</comment>